<dbReference type="PANTHER" id="PTHR33678">
    <property type="entry name" value="BLL1576 PROTEIN"/>
    <property type="match status" value="1"/>
</dbReference>
<gene>
    <name evidence="4" type="ORF">J41TS4_10870</name>
</gene>
<dbReference type="AlphaFoldDB" id="A0A919XYI4"/>
<sequence length="203" mass="22999">MKMDPSPQEVLQIAKGDTEIATFITALLDQNRRLTELVERQAARIEQLELRVKDLERQLGQNSNNSSKPPSTDGFRKPTNLRTPGGKKGAPKGHKGHTLKFSECPDEVIEHSLSRCSVCSTSLQKEDSMGYERRQVFDLPEPRMLVTEHRAEKKYCPCCQRIQQAAFPQEVSAPVQYGHSLTAWTVYLVSYQMLPLDRACLQI</sequence>
<dbReference type="InterPro" id="IPR052344">
    <property type="entry name" value="Transposase-related"/>
</dbReference>
<dbReference type="Proteomes" id="UP000678895">
    <property type="component" value="Unassembled WGS sequence"/>
</dbReference>
<dbReference type="EMBL" id="BORS01000003">
    <property type="protein sequence ID" value="GIO41329.1"/>
    <property type="molecule type" value="Genomic_DNA"/>
</dbReference>
<feature type="region of interest" description="Disordered" evidence="1">
    <location>
        <begin position="56"/>
        <end position="99"/>
    </location>
</feature>
<evidence type="ECO:0000259" key="2">
    <source>
        <dbReference type="Pfam" id="PF13005"/>
    </source>
</evidence>
<name>A0A919XYI4_9BACL</name>
<feature type="compositionally biased region" description="Polar residues" evidence="1">
    <location>
        <begin position="59"/>
        <end position="70"/>
    </location>
</feature>
<dbReference type="InterPro" id="IPR045618">
    <property type="entry name" value="DUF6444"/>
</dbReference>
<comment type="caution">
    <text evidence="4">The sequence shown here is derived from an EMBL/GenBank/DDBJ whole genome shotgun (WGS) entry which is preliminary data.</text>
</comment>
<dbReference type="InterPro" id="IPR024474">
    <property type="entry name" value="Znf_dom_IS66"/>
</dbReference>
<dbReference type="RefSeq" id="WP_301625480.1">
    <property type="nucleotide sequence ID" value="NZ_BORS01000003.1"/>
</dbReference>
<feature type="domain" description="DUF6444" evidence="3">
    <location>
        <begin position="28"/>
        <end position="98"/>
    </location>
</feature>
<protein>
    <recommendedName>
        <fullName evidence="6">IS66 family transposase</fullName>
    </recommendedName>
</protein>
<evidence type="ECO:0000313" key="4">
    <source>
        <dbReference type="EMBL" id="GIO41329.1"/>
    </source>
</evidence>
<evidence type="ECO:0008006" key="6">
    <source>
        <dbReference type="Google" id="ProtNLM"/>
    </source>
</evidence>
<feature type="compositionally biased region" description="Basic residues" evidence="1">
    <location>
        <begin position="89"/>
        <end position="98"/>
    </location>
</feature>
<evidence type="ECO:0000256" key="1">
    <source>
        <dbReference type="SAM" id="MobiDB-lite"/>
    </source>
</evidence>
<organism evidence="4 5">
    <name type="scientific">Paenibacillus apis</name>
    <dbReference type="NCBI Taxonomy" id="1792174"/>
    <lineage>
        <taxon>Bacteria</taxon>
        <taxon>Bacillati</taxon>
        <taxon>Bacillota</taxon>
        <taxon>Bacilli</taxon>
        <taxon>Bacillales</taxon>
        <taxon>Paenibacillaceae</taxon>
        <taxon>Paenibacillus</taxon>
    </lineage>
</organism>
<keyword evidence="5" id="KW-1185">Reference proteome</keyword>
<evidence type="ECO:0000313" key="5">
    <source>
        <dbReference type="Proteomes" id="UP000678895"/>
    </source>
</evidence>
<dbReference type="Pfam" id="PF13005">
    <property type="entry name" value="zf-IS66"/>
    <property type="match status" value="1"/>
</dbReference>
<dbReference type="PANTHER" id="PTHR33678:SF1">
    <property type="entry name" value="BLL1576 PROTEIN"/>
    <property type="match status" value="1"/>
</dbReference>
<proteinExistence type="predicted"/>
<reference evidence="4" key="1">
    <citation type="submission" date="2021-03" db="EMBL/GenBank/DDBJ databases">
        <title>Antimicrobial resistance genes in bacteria isolated from Japanese honey, and their potential for conferring macrolide and lincosamide resistance in the American foulbrood pathogen Paenibacillus larvae.</title>
        <authorList>
            <person name="Okamoto M."/>
            <person name="Kumagai M."/>
            <person name="Kanamori H."/>
            <person name="Takamatsu D."/>
        </authorList>
    </citation>
    <scope>NUCLEOTIDE SEQUENCE</scope>
    <source>
        <strain evidence="4">J41TS4</strain>
    </source>
</reference>
<feature type="domain" description="Transposase IS66 zinc-finger binding" evidence="2">
    <location>
        <begin position="115"/>
        <end position="159"/>
    </location>
</feature>
<dbReference type="Pfam" id="PF20042">
    <property type="entry name" value="DUF6444"/>
    <property type="match status" value="1"/>
</dbReference>
<evidence type="ECO:0000259" key="3">
    <source>
        <dbReference type="Pfam" id="PF20042"/>
    </source>
</evidence>
<accession>A0A919XYI4</accession>